<dbReference type="PANTHER" id="PTHR12899:SF3">
    <property type="entry name" value="LARGE RIBOSOMAL SUBUNIT PROTEIN UL18M"/>
    <property type="match status" value="1"/>
</dbReference>
<comment type="function">
    <text evidence="7">This is one of the proteins that bind and probably mediate the attachment of the 5S RNA into the large ribosomal subunit, where it forms part of the central protuberance.</text>
</comment>
<dbReference type="GO" id="GO:0003735">
    <property type="term" value="F:structural constituent of ribosome"/>
    <property type="evidence" value="ECO:0007669"/>
    <property type="project" value="InterPro"/>
</dbReference>
<keyword evidence="4 7" id="KW-0689">Ribosomal protein</keyword>
<keyword evidence="3 7" id="KW-0694">RNA-binding</keyword>
<evidence type="ECO:0000313" key="8">
    <source>
        <dbReference type="EMBL" id="PJA45659.1"/>
    </source>
</evidence>
<evidence type="ECO:0000256" key="4">
    <source>
        <dbReference type="ARBA" id="ARBA00022980"/>
    </source>
</evidence>
<dbReference type="Gene3D" id="3.30.420.100">
    <property type="match status" value="1"/>
</dbReference>
<comment type="similarity">
    <text evidence="1 7">Belongs to the universal ribosomal protein uL18 family.</text>
</comment>
<dbReference type="GO" id="GO:0006412">
    <property type="term" value="P:translation"/>
    <property type="evidence" value="ECO:0007669"/>
    <property type="project" value="UniProtKB-UniRule"/>
</dbReference>
<evidence type="ECO:0000256" key="7">
    <source>
        <dbReference type="HAMAP-Rule" id="MF_01337"/>
    </source>
</evidence>
<dbReference type="NCBIfam" id="TIGR00060">
    <property type="entry name" value="L18_bact"/>
    <property type="match status" value="1"/>
</dbReference>
<dbReference type="PANTHER" id="PTHR12899">
    <property type="entry name" value="39S RIBOSOMAL PROTEIN L18, MITOCHONDRIAL"/>
    <property type="match status" value="1"/>
</dbReference>
<dbReference type="HAMAP" id="MF_01337_B">
    <property type="entry name" value="Ribosomal_uL18_B"/>
    <property type="match status" value="1"/>
</dbReference>
<name>A0A2M7XCR9_9BACT</name>
<evidence type="ECO:0000256" key="6">
    <source>
        <dbReference type="ARBA" id="ARBA00035197"/>
    </source>
</evidence>
<proteinExistence type="inferred from homology"/>
<dbReference type="CDD" id="cd00432">
    <property type="entry name" value="Ribosomal_L18_L5e"/>
    <property type="match status" value="1"/>
</dbReference>
<keyword evidence="2 7" id="KW-0699">rRNA-binding</keyword>
<comment type="subunit">
    <text evidence="7">Part of the 50S ribosomal subunit; part of the 5S rRNA/L5/L18/L25 subcomplex. Contacts the 5S and 23S rRNAs.</text>
</comment>
<evidence type="ECO:0000313" key="9">
    <source>
        <dbReference type="Proteomes" id="UP000229385"/>
    </source>
</evidence>
<dbReference type="SUPFAM" id="SSF53137">
    <property type="entry name" value="Translational machinery components"/>
    <property type="match status" value="1"/>
</dbReference>
<dbReference type="EMBL" id="PFWU01000026">
    <property type="protein sequence ID" value="PJA45659.1"/>
    <property type="molecule type" value="Genomic_DNA"/>
</dbReference>
<protein>
    <recommendedName>
        <fullName evidence="6 7">Large ribosomal subunit protein uL18</fullName>
    </recommendedName>
</protein>
<evidence type="ECO:0000256" key="2">
    <source>
        <dbReference type="ARBA" id="ARBA00022730"/>
    </source>
</evidence>
<dbReference type="GO" id="GO:0008097">
    <property type="term" value="F:5S rRNA binding"/>
    <property type="evidence" value="ECO:0007669"/>
    <property type="project" value="TreeGrafter"/>
</dbReference>
<evidence type="ECO:0000256" key="3">
    <source>
        <dbReference type="ARBA" id="ARBA00022884"/>
    </source>
</evidence>
<evidence type="ECO:0000256" key="1">
    <source>
        <dbReference type="ARBA" id="ARBA00007116"/>
    </source>
</evidence>
<gene>
    <name evidence="7" type="primary">rplR</name>
    <name evidence="8" type="ORF">CO174_02005</name>
</gene>
<keyword evidence="5 7" id="KW-0687">Ribonucleoprotein</keyword>
<dbReference type="InterPro" id="IPR005484">
    <property type="entry name" value="Ribosomal_uL18_bac/plant/anim"/>
</dbReference>
<dbReference type="InterPro" id="IPR057268">
    <property type="entry name" value="Ribosomal_L18"/>
</dbReference>
<dbReference type="InterPro" id="IPR004389">
    <property type="entry name" value="Ribosomal_uL18_bac-type"/>
</dbReference>
<reference evidence="9" key="1">
    <citation type="submission" date="2017-09" db="EMBL/GenBank/DDBJ databases">
        <title>Depth-based differentiation of microbial function through sediment-hosted aquifers and enrichment of novel symbionts in the deep terrestrial subsurface.</title>
        <authorList>
            <person name="Probst A.J."/>
            <person name="Ladd B."/>
            <person name="Jarett J.K."/>
            <person name="Geller-Mcgrath D.E."/>
            <person name="Sieber C.M.K."/>
            <person name="Emerson J.B."/>
            <person name="Anantharaman K."/>
            <person name="Thomas B.C."/>
            <person name="Malmstrom R."/>
            <person name="Stieglmeier M."/>
            <person name="Klingl A."/>
            <person name="Woyke T."/>
            <person name="Ryan C.M."/>
            <person name="Banfield J.F."/>
        </authorList>
    </citation>
    <scope>NUCLEOTIDE SEQUENCE [LARGE SCALE GENOMIC DNA]</scope>
</reference>
<comment type="caution">
    <text evidence="8">The sequence shown here is derived from an EMBL/GenBank/DDBJ whole genome shotgun (WGS) entry which is preliminary data.</text>
</comment>
<sequence length="118" mass="12728">MSKAMTTKRAHAQRRAHRTRARIHGTAVTPRLTVKRSAKHIYAQLINDDAGMTLVGVSDKHVDAHGTPMEIAKAVGTLLAQKAKDAGVNSVIFDRGAYRFHGRIAALAEGAREGGLTF</sequence>
<organism evidence="8 9">
    <name type="scientific">Candidatus Uhrbacteria bacterium CG_4_9_14_3_um_filter_50_9</name>
    <dbReference type="NCBI Taxonomy" id="1975035"/>
    <lineage>
        <taxon>Bacteria</taxon>
        <taxon>Candidatus Uhriibacteriota</taxon>
    </lineage>
</organism>
<dbReference type="GO" id="GO:0022625">
    <property type="term" value="C:cytosolic large ribosomal subunit"/>
    <property type="evidence" value="ECO:0007669"/>
    <property type="project" value="TreeGrafter"/>
</dbReference>
<dbReference type="Proteomes" id="UP000229385">
    <property type="component" value="Unassembled WGS sequence"/>
</dbReference>
<dbReference type="AlphaFoldDB" id="A0A2M7XCR9"/>
<evidence type="ECO:0000256" key="5">
    <source>
        <dbReference type="ARBA" id="ARBA00023274"/>
    </source>
</evidence>
<dbReference type="Pfam" id="PF00861">
    <property type="entry name" value="Ribosomal_L18p"/>
    <property type="match status" value="1"/>
</dbReference>
<accession>A0A2M7XCR9</accession>
<dbReference type="FunFam" id="3.30.420.100:FF:000001">
    <property type="entry name" value="50S ribosomal protein L18"/>
    <property type="match status" value="1"/>
</dbReference>